<dbReference type="InterPro" id="IPR007484">
    <property type="entry name" value="Peptidase_M28"/>
</dbReference>
<evidence type="ECO:0000256" key="10">
    <source>
        <dbReference type="ARBA" id="ARBA00023157"/>
    </source>
</evidence>
<dbReference type="GO" id="GO:0004177">
    <property type="term" value="F:aminopeptidase activity"/>
    <property type="evidence" value="ECO:0007669"/>
    <property type="project" value="UniProtKB-KW"/>
</dbReference>
<dbReference type="PANTHER" id="PTHR12147:SF56">
    <property type="entry name" value="AMINOPEPTIDASE YDR415C-RELATED"/>
    <property type="match status" value="1"/>
</dbReference>
<feature type="domain" description="Peptidase M28" evidence="15">
    <location>
        <begin position="167"/>
        <end position="367"/>
    </location>
</feature>
<evidence type="ECO:0000256" key="9">
    <source>
        <dbReference type="ARBA" id="ARBA00023145"/>
    </source>
</evidence>
<evidence type="ECO:0000256" key="13">
    <source>
        <dbReference type="ARBA" id="ARBA00043962"/>
    </source>
</evidence>
<protein>
    <recommendedName>
        <fullName evidence="14">Peptide hydrolase</fullName>
        <ecNumber evidence="14">3.4.-.-</ecNumber>
    </recommendedName>
</protein>
<dbReference type="GO" id="GO:0008235">
    <property type="term" value="F:metalloexopeptidase activity"/>
    <property type="evidence" value="ECO:0007669"/>
    <property type="project" value="InterPro"/>
</dbReference>
<dbReference type="CDD" id="cd03879">
    <property type="entry name" value="M28_AAP"/>
    <property type="match status" value="1"/>
</dbReference>
<dbReference type="SUPFAM" id="SSF53187">
    <property type="entry name" value="Zn-dependent exopeptidases"/>
    <property type="match status" value="1"/>
</dbReference>
<accession>A0A9P6LNV7</accession>
<evidence type="ECO:0000259" key="15">
    <source>
        <dbReference type="Pfam" id="PF04389"/>
    </source>
</evidence>
<dbReference type="AlphaFoldDB" id="A0A9P6LNV7"/>
<comment type="subunit">
    <text evidence="2">Monomer.</text>
</comment>
<evidence type="ECO:0000313" key="16">
    <source>
        <dbReference type="EMBL" id="KAF9880080.1"/>
    </source>
</evidence>
<organism evidence="16 17">
    <name type="scientific">Colletotrichum karsti</name>
    <dbReference type="NCBI Taxonomy" id="1095194"/>
    <lineage>
        <taxon>Eukaryota</taxon>
        <taxon>Fungi</taxon>
        <taxon>Dikarya</taxon>
        <taxon>Ascomycota</taxon>
        <taxon>Pezizomycotina</taxon>
        <taxon>Sordariomycetes</taxon>
        <taxon>Hypocreomycetidae</taxon>
        <taxon>Glomerellales</taxon>
        <taxon>Glomerellaceae</taxon>
        <taxon>Colletotrichum</taxon>
        <taxon>Colletotrichum boninense species complex</taxon>
    </lineage>
</organism>
<reference evidence="16" key="1">
    <citation type="submission" date="2020-03" db="EMBL/GenBank/DDBJ databases">
        <authorList>
            <person name="He L."/>
        </authorList>
    </citation>
    <scope>NUCLEOTIDE SEQUENCE</scope>
    <source>
        <strain evidence="16">CkLH20</strain>
    </source>
</reference>
<dbReference type="PANTHER" id="PTHR12147">
    <property type="entry name" value="METALLOPEPTIDASE M28 FAMILY MEMBER"/>
    <property type="match status" value="1"/>
</dbReference>
<reference evidence="16" key="2">
    <citation type="submission" date="2020-11" db="EMBL/GenBank/DDBJ databases">
        <title>Whole genome sequencing of Colletotrichum sp.</title>
        <authorList>
            <person name="Li H."/>
        </authorList>
    </citation>
    <scope>NUCLEOTIDE SEQUENCE</scope>
    <source>
        <strain evidence="16">CkLH20</strain>
    </source>
</reference>
<evidence type="ECO:0000256" key="12">
    <source>
        <dbReference type="ARBA" id="ARBA00043843"/>
    </source>
</evidence>
<keyword evidence="4 14" id="KW-0645">Protease</keyword>
<dbReference type="EMBL" id="JAATWM020000005">
    <property type="protein sequence ID" value="KAF9880080.1"/>
    <property type="molecule type" value="Genomic_DNA"/>
</dbReference>
<keyword evidence="9" id="KW-0865">Zymogen</keyword>
<keyword evidence="11" id="KW-0325">Glycoprotein</keyword>
<dbReference type="FunFam" id="3.40.630.10:FF:000042">
    <property type="entry name" value="Peptide hydrolase"/>
    <property type="match status" value="1"/>
</dbReference>
<evidence type="ECO:0000313" key="17">
    <source>
        <dbReference type="Proteomes" id="UP000781932"/>
    </source>
</evidence>
<evidence type="ECO:0000256" key="1">
    <source>
        <dbReference type="ARBA" id="ARBA00001947"/>
    </source>
</evidence>
<keyword evidence="7 14" id="KW-0378">Hydrolase</keyword>
<keyword evidence="6 14" id="KW-0732">Signal</keyword>
<sequence length="381" mass="42159">MRFTTLLAALAASSATAETIKRDENKLFTLEIAPGETVTVTEEQKWEMMDKRIHFFDITEWADVPAVASVASVASETTFKLAAALPFPTAMNQTCHVEALIPKLSKDRMQAHLERFSAFHNRYYLSRTGVESAEWLHGQISAIVDAAGHPTANVRYVRHTAWSQPSIIVTIPGQNQRTVVVGAHLDSVISGDRGAGRAPGADDNGSGSVMILEVLRVILSDPRIASGDLLNTVEFHWYGAEEAGLLGSQDIFTQYRASNRQVVSMLNQDMVGYVGRDGVERFGVVTDWTDADQVVYMKRVIDAYTDIPYEETVCGYACSDHASANRNGYPSSFIFEAPFGNHNPHIHTPNDTIEHVSFDHALQHAKMTTGYIYELAYWPFA</sequence>
<evidence type="ECO:0000256" key="7">
    <source>
        <dbReference type="ARBA" id="ARBA00022801"/>
    </source>
</evidence>
<proteinExistence type="inferred from homology"/>
<comment type="caution">
    <text evidence="16">The sequence shown here is derived from an EMBL/GenBank/DDBJ whole genome shotgun (WGS) entry which is preliminary data.</text>
</comment>
<dbReference type="OrthoDB" id="2214at2759"/>
<keyword evidence="8 14" id="KW-0862">Zinc</keyword>
<comment type="cofactor">
    <cofactor evidence="1">
        <name>Zn(2+)</name>
        <dbReference type="ChEBI" id="CHEBI:29105"/>
    </cofactor>
</comment>
<dbReference type="Gene3D" id="3.40.630.10">
    <property type="entry name" value="Zn peptidases"/>
    <property type="match status" value="1"/>
</dbReference>
<dbReference type="RefSeq" id="XP_038749541.1">
    <property type="nucleotide sequence ID" value="XM_038884753.1"/>
</dbReference>
<dbReference type="GeneID" id="62157827"/>
<dbReference type="GO" id="GO:0006508">
    <property type="term" value="P:proteolysis"/>
    <property type="evidence" value="ECO:0007669"/>
    <property type="project" value="UniProtKB-KW"/>
</dbReference>
<evidence type="ECO:0000256" key="14">
    <source>
        <dbReference type="RuleBase" id="RU361240"/>
    </source>
</evidence>
<feature type="signal peptide" evidence="14">
    <location>
        <begin position="1"/>
        <end position="17"/>
    </location>
</feature>
<evidence type="ECO:0000256" key="4">
    <source>
        <dbReference type="ARBA" id="ARBA00022670"/>
    </source>
</evidence>
<evidence type="ECO:0000256" key="3">
    <source>
        <dbReference type="ARBA" id="ARBA00022438"/>
    </source>
</evidence>
<dbReference type="GO" id="GO:0046872">
    <property type="term" value="F:metal ion binding"/>
    <property type="evidence" value="ECO:0007669"/>
    <property type="project" value="UniProtKB-KW"/>
</dbReference>
<name>A0A9P6LNV7_9PEZI</name>
<dbReference type="Pfam" id="PF04389">
    <property type="entry name" value="Peptidase_M28"/>
    <property type="match status" value="1"/>
</dbReference>
<evidence type="ECO:0000256" key="5">
    <source>
        <dbReference type="ARBA" id="ARBA00022723"/>
    </source>
</evidence>
<comment type="function">
    <text evidence="12">Extracellular aminopeptidase that allows assimilation of proteinaceous substrates.</text>
</comment>
<dbReference type="Proteomes" id="UP000781932">
    <property type="component" value="Unassembled WGS sequence"/>
</dbReference>
<evidence type="ECO:0000256" key="6">
    <source>
        <dbReference type="ARBA" id="ARBA00022729"/>
    </source>
</evidence>
<feature type="chain" id="PRO_5040528306" description="Peptide hydrolase" evidence="14">
    <location>
        <begin position="18"/>
        <end position="381"/>
    </location>
</feature>
<keyword evidence="3" id="KW-0031">Aminopeptidase</keyword>
<keyword evidence="17" id="KW-1185">Reference proteome</keyword>
<dbReference type="InterPro" id="IPR045175">
    <property type="entry name" value="M28_fam"/>
</dbReference>
<comment type="similarity">
    <text evidence="13">Belongs to the peptidase M28 family. M28E subfamily.</text>
</comment>
<evidence type="ECO:0000256" key="11">
    <source>
        <dbReference type="ARBA" id="ARBA00023180"/>
    </source>
</evidence>
<evidence type="ECO:0000256" key="2">
    <source>
        <dbReference type="ARBA" id="ARBA00011245"/>
    </source>
</evidence>
<evidence type="ECO:0000256" key="8">
    <source>
        <dbReference type="ARBA" id="ARBA00022833"/>
    </source>
</evidence>
<gene>
    <name evidence="16" type="ORF">CkaCkLH20_02034</name>
</gene>
<keyword evidence="10" id="KW-1015">Disulfide bond</keyword>
<keyword evidence="5 14" id="KW-0479">Metal-binding</keyword>
<dbReference type="EC" id="3.4.-.-" evidence="14"/>